<proteinExistence type="predicted"/>
<reference evidence="2 3" key="1">
    <citation type="submission" date="2020-01" db="EMBL/GenBank/DDBJ databases">
        <title>Genetics and antimicrobial susceptibilities of Nocardia species isolated from the soil; a comparison with species isolated from humans.</title>
        <authorList>
            <person name="Carrasco G."/>
            <person name="Monzon S."/>
            <person name="Sansegundo M."/>
            <person name="Garcia E."/>
            <person name="Garrido N."/>
            <person name="Medina M.J."/>
            <person name="Villalon P."/>
            <person name="Ramirez-Arocha A.C."/>
            <person name="Jimenez P."/>
            <person name="Cuesta I."/>
            <person name="Valdezate S."/>
        </authorList>
    </citation>
    <scope>NUCLEOTIDE SEQUENCE [LARGE SCALE GENOMIC DNA]</scope>
    <source>
        <strain evidence="2 3">CNM20110649</strain>
    </source>
</reference>
<dbReference type="SMART" id="SM00530">
    <property type="entry name" value="HTH_XRE"/>
    <property type="match status" value="1"/>
</dbReference>
<dbReference type="EMBL" id="JAAGUX010000002">
    <property type="protein sequence ID" value="NEW54476.1"/>
    <property type="molecule type" value="Genomic_DNA"/>
</dbReference>
<sequence>MIAKPIGPQVRIRELRNAYGLSVKQLVERLGEAGMPGVHEDTIRNVELGHRRASRPLMTAWAKALGISPLDVWQPTPDEGEQRGEVA</sequence>
<evidence type="ECO:0000313" key="2">
    <source>
        <dbReference type="EMBL" id="NEW54476.1"/>
    </source>
</evidence>
<name>A0ABX0CD32_9NOCA</name>
<dbReference type="RefSeq" id="WP_163828061.1">
    <property type="nucleotide sequence ID" value="NZ_JAAGUX010000002.1"/>
</dbReference>
<comment type="caution">
    <text evidence="2">The sequence shown here is derived from an EMBL/GenBank/DDBJ whole genome shotgun (WGS) entry which is preliminary data.</text>
</comment>
<dbReference type="InterPro" id="IPR010982">
    <property type="entry name" value="Lambda_DNA-bd_dom_sf"/>
</dbReference>
<protein>
    <submittedName>
        <fullName evidence="2">Helix-turn-helix transcriptional regulator</fullName>
    </submittedName>
</protein>
<organism evidence="2 3">
    <name type="scientific">Nocardia cyriacigeorgica</name>
    <dbReference type="NCBI Taxonomy" id="135487"/>
    <lineage>
        <taxon>Bacteria</taxon>
        <taxon>Bacillati</taxon>
        <taxon>Actinomycetota</taxon>
        <taxon>Actinomycetes</taxon>
        <taxon>Mycobacteriales</taxon>
        <taxon>Nocardiaceae</taxon>
        <taxon>Nocardia</taxon>
    </lineage>
</organism>
<dbReference type="SUPFAM" id="SSF47413">
    <property type="entry name" value="lambda repressor-like DNA-binding domains"/>
    <property type="match status" value="1"/>
</dbReference>
<gene>
    <name evidence="2" type="ORF">GV794_02185</name>
</gene>
<dbReference type="CDD" id="cd00093">
    <property type="entry name" value="HTH_XRE"/>
    <property type="match status" value="1"/>
</dbReference>
<feature type="domain" description="HTH cro/C1-type" evidence="1">
    <location>
        <begin position="12"/>
        <end position="72"/>
    </location>
</feature>
<dbReference type="Gene3D" id="1.10.260.40">
    <property type="entry name" value="lambda repressor-like DNA-binding domains"/>
    <property type="match status" value="1"/>
</dbReference>
<dbReference type="Proteomes" id="UP000470876">
    <property type="component" value="Unassembled WGS sequence"/>
</dbReference>
<accession>A0ABX0CD32</accession>
<evidence type="ECO:0000259" key="1">
    <source>
        <dbReference type="PROSITE" id="PS50943"/>
    </source>
</evidence>
<dbReference type="InterPro" id="IPR001387">
    <property type="entry name" value="Cro/C1-type_HTH"/>
</dbReference>
<dbReference type="PROSITE" id="PS50943">
    <property type="entry name" value="HTH_CROC1"/>
    <property type="match status" value="1"/>
</dbReference>
<evidence type="ECO:0000313" key="3">
    <source>
        <dbReference type="Proteomes" id="UP000470876"/>
    </source>
</evidence>
<dbReference type="Pfam" id="PF01381">
    <property type="entry name" value="HTH_3"/>
    <property type="match status" value="1"/>
</dbReference>
<keyword evidence="3" id="KW-1185">Reference proteome</keyword>